<dbReference type="Pfam" id="PF16859">
    <property type="entry name" value="TetR_C_11"/>
    <property type="match status" value="1"/>
</dbReference>
<dbReference type="SUPFAM" id="SSF46689">
    <property type="entry name" value="Homeodomain-like"/>
    <property type="match status" value="1"/>
</dbReference>
<evidence type="ECO:0000313" key="7">
    <source>
        <dbReference type="Proteomes" id="UP001596122"/>
    </source>
</evidence>
<organism evidence="6 7">
    <name type="scientific">Aquipuribacter nitratireducens</name>
    <dbReference type="NCBI Taxonomy" id="650104"/>
    <lineage>
        <taxon>Bacteria</taxon>
        <taxon>Bacillati</taxon>
        <taxon>Actinomycetota</taxon>
        <taxon>Actinomycetes</taxon>
        <taxon>Micrococcales</taxon>
        <taxon>Intrasporangiaceae</taxon>
        <taxon>Aquipuribacter</taxon>
    </lineage>
</organism>
<evidence type="ECO:0000256" key="1">
    <source>
        <dbReference type="ARBA" id="ARBA00023015"/>
    </source>
</evidence>
<dbReference type="PROSITE" id="PS50977">
    <property type="entry name" value="HTH_TETR_2"/>
    <property type="match status" value="1"/>
</dbReference>
<dbReference type="PANTHER" id="PTHR30055:SF148">
    <property type="entry name" value="TETR-FAMILY TRANSCRIPTIONAL REGULATOR"/>
    <property type="match status" value="1"/>
</dbReference>
<comment type="caution">
    <text evidence="6">The sequence shown here is derived from an EMBL/GenBank/DDBJ whole genome shotgun (WGS) entry which is preliminary data.</text>
</comment>
<dbReference type="SUPFAM" id="SSF48498">
    <property type="entry name" value="Tetracyclin repressor-like, C-terminal domain"/>
    <property type="match status" value="1"/>
</dbReference>
<keyword evidence="2 4" id="KW-0238">DNA-binding</keyword>
<dbReference type="InterPro" id="IPR011075">
    <property type="entry name" value="TetR_C"/>
</dbReference>
<proteinExistence type="predicted"/>
<reference evidence="7" key="1">
    <citation type="journal article" date="2019" name="Int. J. Syst. Evol. Microbiol.">
        <title>The Global Catalogue of Microorganisms (GCM) 10K type strain sequencing project: providing services to taxonomists for standard genome sequencing and annotation.</title>
        <authorList>
            <consortium name="The Broad Institute Genomics Platform"/>
            <consortium name="The Broad Institute Genome Sequencing Center for Infectious Disease"/>
            <person name="Wu L."/>
            <person name="Ma J."/>
        </authorList>
    </citation>
    <scope>NUCLEOTIDE SEQUENCE [LARGE SCALE GENOMIC DNA]</scope>
    <source>
        <strain evidence="7">CCUG 43114</strain>
    </source>
</reference>
<evidence type="ECO:0000259" key="5">
    <source>
        <dbReference type="PROSITE" id="PS50977"/>
    </source>
</evidence>
<feature type="domain" description="HTH tetR-type" evidence="5">
    <location>
        <begin position="16"/>
        <end position="76"/>
    </location>
</feature>
<dbReference type="PANTHER" id="PTHR30055">
    <property type="entry name" value="HTH-TYPE TRANSCRIPTIONAL REGULATOR RUTR"/>
    <property type="match status" value="1"/>
</dbReference>
<dbReference type="Gene3D" id="1.10.10.60">
    <property type="entry name" value="Homeodomain-like"/>
    <property type="match status" value="1"/>
</dbReference>
<keyword evidence="7" id="KW-1185">Reference proteome</keyword>
<dbReference type="Pfam" id="PF00440">
    <property type="entry name" value="TetR_N"/>
    <property type="match status" value="1"/>
</dbReference>
<gene>
    <name evidence="6" type="ORF">ACFPJ6_01280</name>
</gene>
<dbReference type="Proteomes" id="UP001596122">
    <property type="component" value="Unassembled WGS sequence"/>
</dbReference>
<name>A0ABW0GIA0_9MICO</name>
<dbReference type="InterPro" id="IPR001647">
    <property type="entry name" value="HTH_TetR"/>
</dbReference>
<dbReference type="InterPro" id="IPR050109">
    <property type="entry name" value="HTH-type_TetR-like_transc_reg"/>
</dbReference>
<sequence length="215" mass="23291">MPRSTPAARDVDPRVERTRARVLAATADLLLEDGFARLTIDEVATRSGVARSTIYRNWATRAPLLLDAVQTLLDPPARVATGDAREDLVATLLTLARALDPATPQGRLLPGLVEAAERDAELARLHRAATRERRELLADAVRRAVDADVLAADTDPDDTATRLAALLYYRRLVSGEPVDEGVVRGLVADLLPSAGRSVHDLEERAEPDRSTVEPA</sequence>
<evidence type="ECO:0000313" key="6">
    <source>
        <dbReference type="EMBL" id="MFC5379412.1"/>
    </source>
</evidence>
<dbReference type="PRINTS" id="PR00455">
    <property type="entry name" value="HTHTETR"/>
</dbReference>
<dbReference type="EMBL" id="JBHSLD010000001">
    <property type="protein sequence ID" value="MFC5379412.1"/>
    <property type="molecule type" value="Genomic_DNA"/>
</dbReference>
<keyword evidence="1" id="KW-0805">Transcription regulation</keyword>
<protein>
    <submittedName>
        <fullName evidence="6">TetR/AcrR family transcriptional regulator</fullName>
    </submittedName>
</protein>
<dbReference type="InterPro" id="IPR009057">
    <property type="entry name" value="Homeodomain-like_sf"/>
</dbReference>
<dbReference type="Gene3D" id="1.10.357.10">
    <property type="entry name" value="Tetracycline Repressor, domain 2"/>
    <property type="match status" value="1"/>
</dbReference>
<feature type="DNA-binding region" description="H-T-H motif" evidence="4">
    <location>
        <begin position="39"/>
        <end position="58"/>
    </location>
</feature>
<accession>A0ABW0GIA0</accession>
<dbReference type="RefSeq" id="WP_340266421.1">
    <property type="nucleotide sequence ID" value="NZ_JBBEOG010000001.1"/>
</dbReference>
<keyword evidence="3" id="KW-0804">Transcription</keyword>
<dbReference type="InterPro" id="IPR036271">
    <property type="entry name" value="Tet_transcr_reg_TetR-rel_C_sf"/>
</dbReference>
<evidence type="ECO:0000256" key="4">
    <source>
        <dbReference type="PROSITE-ProRule" id="PRU00335"/>
    </source>
</evidence>
<evidence type="ECO:0000256" key="2">
    <source>
        <dbReference type="ARBA" id="ARBA00023125"/>
    </source>
</evidence>
<evidence type="ECO:0000256" key="3">
    <source>
        <dbReference type="ARBA" id="ARBA00023163"/>
    </source>
</evidence>